<protein>
    <submittedName>
        <fullName evidence="2">Uncharacterized protein</fullName>
    </submittedName>
</protein>
<feature type="compositionally biased region" description="Basic and acidic residues" evidence="1">
    <location>
        <begin position="124"/>
        <end position="142"/>
    </location>
</feature>
<dbReference type="AlphaFoldDB" id="A0A146KUY9"/>
<evidence type="ECO:0000256" key="1">
    <source>
        <dbReference type="SAM" id="MobiDB-lite"/>
    </source>
</evidence>
<feature type="compositionally biased region" description="Gly residues" evidence="1">
    <location>
        <begin position="256"/>
        <end position="269"/>
    </location>
</feature>
<dbReference type="InterPro" id="IPR012677">
    <property type="entry name" value="Nucleotide-bd_a/b_plait_sf"/>
</dbReference>
<feature type="compositionally biased region" description="Low complexity" evidence="1">
    <location>
        <begin position="19"/>
        <end position="28"/>
    </location>
</feature>
<feature type="compositionally biased region" description="Polar residues" evidence="1">
    <location>
        <begin position="35"/>
        <end position="56"/>
    </location>
</feature>
<name>A0A146KUY9_LYGHE</name>
<feature type="region of interest" description="Disordered" evidence="1">
    <location>
        <begin position="19"/>
        <end position="67"/>
    </location>
</feature>
<feature type="compositionally biased region" description="Basic and acidic residues" evidence="1">
    <location>
        <begin position="58"/>
        <end position="67"/>
    </location>
</feature>
<evidence type="ECO:0000313" key="2">
    <source>
        <dbReference type="EMBL" id="JAP98951.1"/>
    </source>
</evidence>
<sequence length="341" mass="37533">MDFFNQHGTVLAVWRRNFPGGRNGNGNNIHKTEENNSINGVTSATDMSESNSSINKEQGVKADAENDNRTKPSVFVVFESVEQARNFVASPPEMNGTKLTAMMKNDYLQSKSMTYGAAKARQQQLHERETTRAGENERREMKSTTPPMPRNSSYRLTGCGEIAKFSDVKELWPNEEQKGVRYIFTPSKEEALIVFQDPCTATQMISSLEKRAPKLNEKEPVLTKLESAAEEELISSVEKEIADRAAQRAFSNTGGTYQGDGGYQGGGASGHYQDRSGHSGGYHNDRSGYQNDRGGYLNDRSVAGYQNDRSVGGYQNDRSGGGYQNDRGGSGYQERGGLQGS</sequence>
<organism evidence="2">
    <name type="scientific">Lygus hesperus</name>
    <name type="common">Western plant bug</name>
    <dbReference type="NCBI Taxonomy" id="30085"/>
    <lineage>
        <taxon>Eukaryota</taxon>
        <taxon>Metazoa</taxon>
        <taxon>Ecdysozoa</taxon>
        <taxon>Arthropoda</taxon>
        <taxon>Hexapoda</taxon>
        <taxon>Insecta</taxon>
        <taxon>Pterygota</taxon>
        <taxon>Neoptera</taxon>
        <taxon>Paraneoptera</taxon>
        <taxon>Hemiptera</taxon>
        <taxon>Heteroptera</taxon>
        <taxon>Panheteroptera</taxon>
        <taxon>Cimicomorpha</taxon>
        <taxon>Miridae</taxon>
        <taxon>Mirini</taxon>
        <taxon>Lygus</taxon>
    </lineage>
</organism>
<dbReference type="Gene3D" id="3.30.70.330">
    <property type="match status" value="1"/>
</dbReference>
<gene>
    <name evidence="2" type="ORF">g.70504</name>
</gene>
<feature type="compositionally biased region" description="Gly residues" evidence="1">
    <location>
        <begin position="319"/>
        <end position="331"/>
    </location>
</feature>
<dbReference type="EMBL" id="GDHC01019677">
    <property type="protein sequence ID" value="JAP98951.1"/>
    <property type="molecule type" value="Transcribed_RNA"/>
</dbReference>
<proteinExistence type="predicted"/>
<accession>A0A146KUY9</accession>
<reference evidence="2" key="1">
    <citation type="journal article" date="2016" name="Gigascience">
        <title>De novo construction of an expanded transcriptome assembly for the western tarnished plant bug, Lygus hesperus.</title>
        <authorList>
            <person name="Tassone E.E."/>
            <person name="Geib S.M."/>
            <person name="Hall B."/>
            <person name="Fabrick J.A."/>
            <person name="Brent C.S."/>
            <person name="Hull J.J."/>
        </authorList>
    </citation>
    <scope>NUCLEOTIDE SEQUENCE</scope>
</reference>
<feature type="non-terminal residue" evidence="2">
    <location>
        <position position="341"/>
    </location>
</feature>
<feature type="region of interest" description="Disordered" evidence="1">
    <location>
        <begin position="251"/>
        <end position="341"/>
    </location>
</feature>
<feature type="region of interest" description="Disordered" evidence="1">
    <location>
        <begin position="122"/>
        <end position="153"/>
    </location>
</feature>